<gene>
    <name evidence="11" type="primary">BYE1</name>
    <name evidence="11" type="ORF">OHK93_000880</name>
</gene>
<dbReference type="GO" id="GO:0006362">
    <property type="term" value="P:transcription elongation by RNA polymerase I"/>
    <property type="evidence" value="ECO:0007669"/>
    <property type="project" value="TreeGrafter"/>
</dbReference>
<dbReference type="PROSITE" id="PS51321">
    <property type="entry name" value="TFIIS_CENTRAL"/>
    <property type="match status" value="1"/>
</dbReference>
<dbReference type="InterPro" id="IPR055499">
    <property type="entry name" value="DUF7071"/>
</dbReference>
<feature type="region of interest" description="Disordered" evidence="8">
    <location>
        <begin position="420"/>
        <end position="544"/>
    </location>
</feature>
<evidence type="ECO:0000256" key="5">
    <source>
        <dbReference type="ARBA" id="ARBA00022771"/>
    </source>
</evidence>
<dbReference type="InterPro" id="IPR019786">
    <property type="entry name" value="Zinc_finger_PHD-type_CS"/>
</dbReference>
<dbReference type="PANTHER" id="PTHR11477:SF11">
    <property type="entry name" value="TRANSCRIPTION FACTOR BYE1"/>
    <property type="match status" value="1"/>
</dbReference>
<feature type="compositionally biased region" description="Polar residues" evidence="8">
    <location>
        <begin position="745"/>
        <end position="755"/>
    </location>
</feature>
<comment type="function">
    <text evidence="1">Negative regulator of transcription elongation.</text>
</comment>
<dbReference type="GO" id="GO:0031564">
    <property type="term" value="P:transcription antitermination"/>
    <property type="evidence" value="ECO:0007669"/>
    <property type="project" value="TreeGrafter"/>
</dbReference>
<dbReference type="InterPro" id="IPR012921">
    <property type="entry name" value="SPOC_C"/>
</dbReference>
<evidence type="ECO:0000259" key="9">
    <source>
        <dbReference type="PROSITE" id="PS50016"/>
    </source>
</evidence>
<feature type="domain" description="TFIIS central" evidence="10">
    <location>
        <begin position="278"/>
        <end position="408"/>
    </location>
</feature>
<dbReference type="Pfam" id="PF23257">
    <property type="entry name" value="DUF7071"/>
    <property type="match status" value="1"/>
</dbReference>
<feature type="compositionally biased region" description="Acidic residues" evidence="8">
    <location>
        <begin position="420"/>
        <end position="430"/>
    </location>
</feature>
<comment type="caution">
    <text evidence="11">The sequence shown here is derived from an EMBL/GenBank/DDBJ whole genome shotgun (WGS) entry which is preliminary data.</text>
</comment>
<dbReference type="InterPro" id="IPR003618">
    <property type="entry name" value="TFIIS_cen_dom"/>
</dbReference>
<feature type="compositionally biased region" description="Basic and acidic residues" evidence="8">
    <location>
        <begin position="210"/>
        <end position="220"/>
    </location>
</feature>
<evidence type="ECO:0000313" key="12">
    <source>
        <dbReference type="Proteomes" id="UP001161017"/>
    </source>
</evidence>
<dbReference type="InterPro" id="IPR036575">
    <property type="entry name" value="TFIIS_cen_dom_sf"/>
</dbReference>
<feature type="region of interest" description="Disordered" evidence="8">
    <location>
        <begin position="729"/>
        <end position="809"/>
    </location>
</feature>
<dbReference type="SUPFAM" id="SSF57903">
    <property type="entry name" value="FYVE/PHD zinc finger"/>
    <property type="match status" value="1"/>
</dbReference>
<dbReference type="PANTHER" id="PTHR11477">
    <property type="entry name" value="TRANSCRIPTION FACTOR S-II ZINC FINGER DOMAIN-CONTAINING PROTEIN"/>
    <property type="match status" value="1"/>
</dbReference>
<evidence type="ECO:0000256" key="7">
    <source>
        <dbReference type="PROSITE-ProRule" id="PRU00146"/>
    </source>
</evidence>
<dbReference type="Pfam" id="PF07500">
    <property type="entry name" value="TFIIS_M"/>
    <property type="match status" value="1"/>
</dbReference>
<feature type="region of interest" description="Disordered" evidence="8">
    <location>
        <begin position="1"/>
        <end position="54"/>
    </location>
</feature>
<evidence type="ECO:0000256" key="4">
    <source>
        <dbReference type="ARBA" id="ARBA00022723"/>
    </source>
</evidence>
<dbReference type="SMART" id="SM00249">
    <property type="entry name" value="PHD"/>
    <property type="match status" value="1"/>
</dbReference>
<dbReference type="InterPro" id="IPR013083">
    <property type="entry name" value="Znf_RING/FYVE/PHD"/>
</dbReference>
<feature type="region of interest" description="Disordered" evidence="8">
    <location>
        <begin position="394"/>
        <end position="413"/>
    </location>
</feature>
<feature type="compositionally biased region" description="Basic residues" evidence="8">
    <location>
        <begin position="11"/>
        <end position="20"/>
    </location>
</feature>
<keyword evidence="5 7" id="KW-0863">Zinc-finger</keyword>
<dbReference type="Gene3D" id="3.30.40.10">
    <property type="entry name" value="Zinc/RING finger domain, C3HC4 (zinc finger)"/>
    <property type="match status" value="1"/>
</dbReference>
<feature type="compositionally biased region" description="Basic and acidic residues" evidence="8">
    <location>
        <begin position="21"/>
        <end position="33"/>
    </location>
</feature>
<evidence type="ECO:0000256" key="1">
    <source>
        <dbReference type="ARBA" id="ARBA00002311"/>
    </source>
</evidence>
<dbReference type="CDD" id="cd21538">
    <property type="entry name" value="SPOC_TFIIS"/>
    <property type="match status" value="1"/>
</dbReference>
<dbReference type="SMART" id="SM00510">
    <property type="entry name" value="TFS2M"/>
    <property type="match status" value="1"/>
</dbReference>
<dbReference type="GO" id="GO:0001139">
    <property type="term" value="F:RNA polymerase II complex recruiting activity"/>
    <property type="evidence" value="ECO:0007669"/>
    <property type="project" value="TreeGrafter"/>
</dbReference>
<dbReference type="InterPro" id="IPR001965">
    <property type="entry name" value="Znf_PHD"/>
</dbReference>
<dbReference type="SUPFAM" id="SSF46942">
    <property type="entry name" value="Elongation factor TFIIS domain 2"/>
    <property type="match status" value="1"/>
</dbReference>
<keyword evidence="6" id="KW-0862">Zinc</keyword>
<dbReference type="PROSITE" id="PS50016">
    <property type="entry name" value="ZF_PHD_2"/>
    <property type="match status" value="1"/>
</dbReference>
<dbReference type="EMBL" id="JAPUFD010000010">
    <property type="protein sequence ID" value="MDI1489682.1"/>
    <property type="molecule type" value="Genomic_DNA"/>
</dbReference>
<feature type="compositionally biased region" description="Basic residues" evidence="8">
    <location>
        <begin position="148"/>
        <end position="159"/>
    </location>
</feature>
<dbReference type="Gene3D" id="1.10.472.30">
    <property type="entry name" value="Transcription elongation factor S-II, central domain"/>
    <property type="match status" value="1"/>
</dbReference>
<evidence type="ECO:0000256" key="8">
    <source>
        <dbReference type="SAM" id="MobiDB-lite"/>
    </source>
</evidence>
<reference evidence="11" key="1">
    <citation type="journal article" date="2023" name="Genome Biol. Evol.">
        <title>First Whole Genome Sequence and Flow Cytometry Genome Size Data for the Lichen-Forming Fungus Ramalina farinacea (Ascomycota).</title>
        <authorList>
            <person name="Llewellyn T."/>
            <person name="Mian S."/>
            <person name="Hill R."/>
            <person name="Leitch I.J."/>
            <person name="Gaya E."/>
        </authorList>
    </citation>
    <scope>NUCLEOTIDE SEQUENCE</scope>
    <source>
        <strain evidence="11">LIQ254RAFAR</strain>
    </source>
</reference>
<feature type="compositionally biased region" description="Basic and acidic residues" evidence="8">
    <location>
        <begin position="463"/>
        <end position="490"/>
    </location>
</feature>
<dbReference type="GO" id="GO:0006368">
    <property type="term" value="P:transcription elongation by RNA polymerase II"/>
    <property type="evidence" value="ECO:0007669"/>
    <property type="project" value="TreeGrafter"/>
</dbReference>
<organism evidence="11 12">
    <name type="scientific">Ramalina farinacea</name>
    <dbReference type="NCBI Taxonomy" id="258253"/>
    <lineage>
        <taxon>Eukaryota</taxon>
        <taxon>Fungi</taxon>
        <taxon>Dikarya</taxon>
        <taxon>Ascomycota</taxon>
        <taxon>Pezizomycotina</taxon>
        <taxon>Lecanoromycetes</taxon>
        <taxon>OSLEUM clade</taxon>
        <taxon>Lecanoromycetidae</taxon>
        <taxon>Lecanorales</taxon>
        <taxon>Lecanorineae</taxon>
        <taxon>Ramalinaceae</taxon>
        <taxon>Ramalina</taxon>
    </lineage>
</organism>
<evidence type="ECO:0000256" key="2">
    <source>
        <dbReference type="ARBA" id="ARBA00011050"/>
    </source>
</evidence>
<evidence type="ECO:0000313" key="11">
    <source>
        <dbReference type="EMBL" id="MDI1489682.1"/>
    </source>
</evidence>
<feature type="compositionally biased region" description="Pro residues" evidence="8">
    <location>
        <begin position="769"/>
        <end position="778"/>
    </location>
</feature>
<feature type="domain" description="PHD-type" evidence="9">
    <location>
        <begin position="56"/>
        <end position="108"/>
    </location>
</feature>
<feature type="compositionally biased region" description="Basic and acidic residues" evidence="8">
    <location>
        <begin position="114"/>
        <end position="147"/>
    </location>
</feature>
<evidence type="ECO:0000256" key="3">
    <source>
        <dbReference type="ARBA" id="ARBA00021616"/>
    </source>
</evidence>
<protein>
    <recommendedName>
        <fullName evidence="3">Transcription factor BYE1</fullName>
    </recommendedName>
</protein>
<evidence type="ECO:0000256" key="6">
    <source>
        <dbReference type="ARBA" id="ARBA00022833"/>
    </source>
</evidence>
<dbReference type="InterPro" id="IPR019787">
    <property type="entry name" value="Znf_PHD-finger"/>
</dbReference>
<dbReference type="GO" id="GO:0005634">
    <property type="term" value="C:nucleus"/>
    <property type="evidence" value="ECO:0007669"/>
    <property type="project" value="TreeGrafter"/>
</dbReference>
<feature type="compositionally biased region" description="Polar residues" evidence="8">
    <location>
        <begin position="782"/>
        <end position="794"/>
    </location>
</feature>
<proteinExistence type="inferred from homology"/>
<evidence type="ECO:0000259" key="10">
    <source>
        <dbReference type="PROSITE" id="PS51321"/>
    </source>
</evidence>
<feature type="compositionally biased region" description="Polar residues" evidence="8">
    <location>
        <begin position="505"/>
        <end position="514"/>
    </location>
</feature>
<keyword evidence="12" id="KW-1185">Reference proteome</keyword>
<dbReference type="GO" id="GO:0031440">
    <property type="term" value="P:regulation of mRNA 3'-end processing"/>
    <property type="evidence" value="ECO:0007669"/>
    <property type="project" value="TreeGrafter"/>
</dbReference>
<dbReference type="InterPro" id="IPR011011">
    <property type="entry name" value="Znf_FYVE_PHD"/>
</dbReference>
<dbReference type="GO" id="GO:0008270">
    <property type="term" value="F:zinc ion binding"/>
    <property type="evidence" value="ECO:0007669"/>
    <property type="project" value="UniProtKB-KW"/>
</dbReference>
<keyword evidence="4" id="KW-0479">Metal-binding</keyword>
<dbReference type="GO" id="GO:0000977">
    <property type="term" value="F:RNA polymerase II transcription regulatory region sequence-specific DNA binding"/>
    <property type="evidence" value="ECO:0007669"/>
    <property type="project" value="TreeGrafter"/>
</dbReference>
<name>A0AA43QPF2_9LECA</name>
<dbReference type="Proteomes" id="UP001161017">
    <property type="component" value="Unassembled WGS sequence"/>
</dbReference>
<dbReference type="AlphaFoldDB" id="A0AA43QPF2"/>
<dbReference type="Pfam" id="PF07744">
    <property type="entry name" value="SPOC"/>
    <property type="match status" value="1"/>
</dbReference>
<accession>A0AA43QPF2</accession>
<feature type="region of interest" description="Disordered" evidence="8">
    <location>
        <begin position="114"/>
        <end position="259"/>
    </location>
</feature>
<dbReference type="Pfam" id="PF20826">
    <property type="entry name" value="PHD_5"/>
    <property type="match status" value="1"/>
</dbReference>
<dbReference type="PROSITE" id="PS01359">
    <property type="entry name" value="ZF_PHD_1"/>
    <property type="match status" value="1"/>
</dbReference>
<comment type="similarity">
    <text evidence="2">Belongs to the BYE1 family.</text>
</comment>
<sequence length="883" mass="97458">MSSHLTDNTRRSGRATKGQHPRLEETEVAEPPKKTGRGRKKNAPTPEKAEQEKVEVVRCVCGKTGEDAEDGRDMVCCEECEVWQHFECMGVPEHPPPALYLCEQCQPADHKKLLGEIERGEKPWEDRVRERERAEEEREREEEEKNPKKARGKKGKKARPSTTKKEETETNGATPKEEDTVMTDAAPEEEPKQITKIVPESPVSNGKRKHVDEPSAKDRSPSQSEPVSKLRKGASKTQLPASNRRKSSGPATGKRESNATTALQTELVERIDELQNTSRQKIAAGLLKLFEPQVKQAQKDGTLALVEGQDTDNFALNLALRVEYALYLNFFGTAELPSHDYKDKFSAINHNIKANASLRDRLLNGELTPNDLSKMSRADMASKELQQKKAEMLKEAEKQHMLPPPEEGPRIRRTHKGEEIVETEASDADNADTTFTAPIRKRPSQIDTSMKDASPDPLSATDRTQEEAVELPERVGNEEAEEKPPLKIDTDAPPSADAALERKSSSTFNIQSVWSGVPKEPDPERARRLSRPSEPVDPMVKQQPDAEIDRLLQEPEEEDDAYSPVDFVADPSVPIWHGKMSMPNIATFHGRAKYAAGANLSTSIPWSQLLSSTLTIEGRIDTTKADEYLCGLRYSTTTDLSVVAVTTNENSEDQAQFDKLFKYFTERKRYGVISKNPVASVKDTYVVPLEAGAVEKPGFIELLDDCHIDFPPSERLLLLSFVIKLNNSPGAQQTPRAPDVGALNSPITANHSQPTPIGGHPGFHNSPTPSLPFQPPLPAQQYNNHAGSPPQAQSAYMPPQAPHQGQAPPNFGMIGIEAAHLALGDLVTAPVIGDLLKEAPNSGVAEFNVVRELMLNVPASQNNFNMLRGLLTERLKQGANGVP</sequence>